<dbReference type="EMBL" id="AK356183">
    <property type="protein sequence ID" value="BAJ87401.1"/>
    <property type="molecule type" value="mRNA"/>
</dbReference>
<proteinExistence type="evidence at transcript level"/>
<evidence type="ECO:0000313" key="2">
    <source>
        <dbReference type="EMBL" id="BAJ87401.1"/>
    </source>
</evidence>
<reference evidence="2" key="1">
    <citation type="journal article" date="2011" name="Plant Physiol.">
        <title>Comprehensive sequence analysis of 24,783 barley full-length cDNAs derived from 12 clone libraries.</title>
        <authorList>
            <person name="Matsumoto T."/>
            <person name="Tanaka T."/>
            <person name="Sakai H."/>
            <person name="Amano N."/>
            <person name="Kanamori H."/>
            <person name="Kurita K."/>
            <person name="Kikuta A."/>
            <person name="Kamiya K."/>
            <person name="Yamamoto M."/>
            <person name="Ikawa H."/>
            <person name="Fujii N."/>
            <person name="Hori K."/>
            <person name="Itoh T."/>
            <person name="Sato K."/>
        </authorList>
    </citation>
    <scope>NUCLEOTIDE SEQUENCE</scope>
    <source>
        <tissue evidence="2">Shoot</tissue>
    </source>
</reference>
<evidence type="ECO:0000256" key="1">
    <source>
        <dbReference type="SAM" id="Phobius"/>
    </source>
</evidence>
<protein>
    <submittedName>
        <fullName evidence="2">Predicted protein</fullName>
    </submittedName>
</protein>
<keyword evidence="1" id="KW-1133">Transmembrane helix</keyword>
<sequence length="203" mass="21464">MPPVVARGIGAAASSDVFVPQRQHDPSLVAGVVFLSLLLPLCFSFSLFLSLSSLLVQETDPWRDQCSTVHGASPPWEEAATSPPSGGTICAVPNQQVPSTALLPGLPRPPLNPMAAASISPASSAACRIVRTRSTTSVRLLHGGILLPSGISDKMIISPDTITIIAMLVLPLLSIMSRCLPHVKYQPLNNVMIAFNLFDLANH</sequence>
<name>F2CX30_HORVV</name>
<keyword evidence="1" id="KW-0472">Membrane</keyword>
<feature type="transmembrane region" description="Helical" evidence="1">
    <location>
        <begin position="28"/>
        <end position="51"/>
    </location>
</feature>
<accession>F2CX30</accession>
<dbReference type="AlphaFoldDB" id="F2CX30"/>
<organism evidence="2">
    <name type="scientific">Hordeum vulgare subsp. vulgare</name>
    <name type="common">Domesticated barley</name>
    <dbReference type="NCBI Taxonomy" id="112509"/>
    <lineage>
        <taxon>Eukaryota</taxon>
        <taxon>Viridiplantae</taxon>
        <taxon>Streptophyta</taxon>
        <taxon>Embryophyta</taxon>
        <taxon>Tracheophyta</taxon>
        <taxon>Spermatophyta</taxon>
        <taxon>Magnoliopsida</taxon>
        <taxon>Liliopsida</taxon>
        <taxon>Poales</taxon>
        <taxon>Poaceae</taxon>
        <taxon>BOP clade</taxon>
        <taxon>Pooideae</taxon>
        <taxon>Triticodae</taxon>
        <taxon>Triticeae</taxon>
        <taxon>Hordeinae</taxon>
        <taxon>Hordeum</taxon>
    </lineage>
</organism>
<keyword evidence="1" id="KW-0812">Transmembrane</keyword>